<evidence type="ECO:0000256" key="3">
    <source>
        <dbReference type="PROSITE-ProRule" id="PRU00284"/>
    </source>
</evidence>
<feature type="domain" description="HAMP" evidence="7">
    <location>
        <begin position="223"/>
        <end position="276"/>
    </location>
</feature>
<evidence type="ECO:0000256" key="1">
    <source>
        <dbReference type="ARBA" id="ARBA00023224"/>
    </source>
</evidence>
<organism evidence="8 9">
    <name type="scientific">Roseibium aestuarii</name>
    <dbReference type="NCBI Taxonomy" id="2600299"/>
    <lineage>
        <taxon>Bacteria</taxon>
        <taxon>Pseudomonadati</taxon>
        <taxon>Pseudomonadota</taxon>
        <taxon>Alphaproteobacteria</taxon>
        <taxon>Hyphomicrobiales</taxon>
        <taxon>Stappiaceae</taxon>
        <taxon>Roseibium</taxon>
    </lineage>
</organism>
<dbReference type="InterPro" id="IPR029151">
    <property type="entry name" value="Sensor-like_sf"/>
</dbReference>
<dbReference type="SMART" id="SM00283">
    <property type="entry name" value="MA"/>
    <property type="match status" value="1"/>
</dbReference>
<evidence type="ECO:0000259" key="6">
    <source>
        <dbReference type="PROSITE" id="PS50111"/>
    </source>
</evidence>
<dbReference type="PROSITE" id="PS51257">
    <property type="entry name" value="PROKAR_LIPOPROTEIN"/>
    <property type="match status" value="1"/>
</dbReference>
<accession>A0ABW4K1J9</accession>
<sequence length="572" mass="60668">MFSFLGKMRITQAMALTIGCFMTLAMLAVGGIVYKVAQGQAEAEAVSKQNASLRVAASYLLQTLEGFGVDFGSDGNVTRVTLANLPEFESHDLIDNIGRMTGETATIFLWDNESKDFWRKTTNIIKPDGTRAVGTPLGQKGAVYPVVTKGQTFKGRATILGKDYYTIYQPIVASGSGDIVGILYAGVEVAAIAAKANELVMNFAMLALPVVLISIVVVTFATGRLLRPLETLARVTSGIAEDNLDQEVKFVGRKDQIGDIARAVETLRAKQFERRSLADQQQLSETESRQRQDRVRDLISAFHQRANELLRSVGQTAAGLEDTARNLSSIAQDSTRSAHSTLTESDSATGNAQAVAGAAEELAASIGEISRQVAQTTEVVDRATRGTRHTNEKVEGLAASASKIGEVVTLIQAIAEQTNLLALNATIEAARAGEAGKGFAVVAAEVKELANQTSKATEEISNQISAIQGSTSEAVTAIAEITAIMDEVNQYTATIAAAVEQQGGATNEISQNIQLAAAGTQSVSANMQHLTESVSQTSSSADMVLTASGELSDRTESLRQEVEDFLQKVAAA</sequence>
<dbReference type="Proteomes" id="UP001597327">
    <property type="component" value="Unassembled WGS sequence"/>
</dbReference>
<keyword evidence="5" id="KW-0472">Membrane</keyword>
<feature type="compositionally biased region" description="Polar residues" evidence="4">
    <location>
        <begin position="329"/>
        <end position="347"/>
    </location>
</feature>
<dbReference type="PROSITE" id="PS50111">
    <property type="entry name" value="CHEMOTAXIS_TRANSDUC_2"/>
    <property type="match status" value="1"/>
</dbReference>
<feature type="transmembrane region" description="Helical" evidence="5">
    <location>
        <begin position="199"/>
        <end position="221"/>
    </location>
</feature>
<evidence type="ECO:0000313" key="9">
    <source>
        <dbReference type="Proteomes" id="UP001597327"/>
    </source>
</evidence>
<evidence type="ECO:0000259" key="7">
    <source>
        <dbReference type="PROSITE" id="PS50885"/>
    </source>
</evidence>
<dbReference type="Gene3D" id="1.10.287.950">
    <property type="entry name" value="Methyl-accepting chemotaxis protein"/>
    <property type="match status" value="1"/>
</dbReference>
<dbReference type="SUPFAM" id="SSF58104">
    <property type="entry name" value="Methyl-accepting chemotaxis protein (MCP) signaling domain"/>
    <property type="match status" value="1"/>
</dbReference>
<dbReference type="SUPFAM" id="SSF103190">
    <property type="entry name" value="Sensory domain-like"/>
    <property type="match status" value="1"/>
</dbReference>
<evidence type="ECO:0000313" key="8">
    <source>
        <dbReference type="EMBL" id="MFD1696848.1"/>
    </source>
</evidence>
<dbReference type="PROSITE" id="PS50885">
    <property type="entry name" value="HAMP"/>
    <property type="match status" value="1"/>
</dbReference>
<proteinExistence type="inferred from homology"/>
<keyword evidence="9" id="KW-1185">Reference proteome</keyword>
<dbReference type="RefSeq" id="WP_149892301.1">
    <property type="nucleotide sequence ID" value="NZ_JBHUFA010000012.1"/>
</dbReference>
<keyword evidence="1 3" id="KW-0807">Transducer</keyword>
<evidence type="ECO:0000256" key="2">
    <source>
        <dbReference type="ARBA" id="ARBA00029447"/>
    </source>
</evidence>
<keyword evidence="5" id="KW-0812">Transmembrane</keyword>
<protein>
    <submittedName>
        <fullName evidence="8">Methyl-accepting chemotaxis protein</fullName>
    </submittedName>
</protein>
<dbReference type="InterPro" id="IPR003660">
    <property type="entry name" value="HAMP_dom"/>
</dbReference>
<evidence type="ECO:0000256" key="4">
    <source>
        <dbReference type="SAM" id="MobiDB-lite"/>
    </source>
</evidence>
<comment type="similarity">
    <text evidence="2">Belongs to the methyl-accepting chemotaxis (MCP) protein family.</text>
</comment>
<dbReference type="EMBL" id="JBHUFA010000012">
    <property type="protein sequence ID" value="MFD1696848.1"/>
    <property type="molecule type" value="Genomic_DNA"/>
</dbReference>
<dbReference type="CDD" id="cd06225">
    <property type="entry name" value="HAMP"/>
    <property type="match status" value="1"/>
</dbReference>
<dbReference type="Pfam" id="PF17201">
    <property type="entry name" value="Cache_3-Cache_2"/>
    <property type="match status" value="1"/>
</dbReference>
<dbReference type="Pfam" id="PF00672">
    <property type="entry name" value="HAMP"/>
    <property type="match status" value="1"/>
</dbReference>
<dbReference type="InterPro" id="IPR004090">
    <property type="entry name" value="Chemotax_Me-accpt_rcpt"/>
</dbReference>
<gene>
    <name evidence="8" type="ORF">ACFSC7_15120</name>
</gene>
<dbReference type="PANTHER" id="PTHR32089">
    <property type="entry name" value="METHYL-ACCEPTING CHEMOTAXIS PROTEIN MCPB"/>
    <property type="match status" value="1"/>
</dbReference>
<name>A0ABW4K1J9_9HYPH</name>
<dbReference type="InterPro" id="IPR033462">
    <property type="entry name" value="Cache_3-Cache_2"/>
</dbReference>
<feature type="region of interest" description="Disordered" evidence="4">
    <location>
        <begin position="329"/>
        <end position="351"/>
    </location>
</feature>
<evidence type="ECO:0000256" key="5">
    <source>
        <dbReference type="SAM" id="Phobius"/>
    </source>
</evidence>
<dbReference type="InterPro" id="IPR004089">
    <property type="entry name" value="MCPsignal_dom"/>
</dbReference>
<dbReference type="Pfam" id="PF00015">
    <property type="entry name" value="MCPsignal"/>
    <property type="match status" value="1"/>
</dbReference>
<dbReference type="SUPFAM" id="SSF158472">
    <property type="entry name" value="HAMP domain-like"/>
    <property type="match status" value="1"/>
</dbReference>
<reference evidence="9" key="1">
    <citation type="journal article" date="2019" name="Int. J. Syst. Evol. Microbiol.">
        <title>The Global Catalogue of Microorganisms (GCM) 10K type strain sequencing project: providing services to taxonomists for standard genome sequencing and annotation.</title>
        <authorList>
            <consortium name="The Broad Institute Genomics Platform"/>
            <consortium name="The Broad Institute Genome Sequencing Center for Infectious Disease"/>
            <person name="Wu L."/>
            <person name="Ma J."/>
        </authorList>
    </citation>
    <scope>NUCLEOTIDE SEQUENCE [LARGE SCALE GENOMIC DNA]</scope>
    <source>
        <strain evidence="9">JCM 3369</strain>
    </source>
</reference>
<feature type="domain" description="Methyl-accepting transducer" evidence="6">
    <location>
        <begin position="316"/>
        <end position="552"/>
    </location>
</feature>
<comment type="caution">
    <text evidence="8">The sequence shown here is derived from an EMBL/GenBank/DDBJ whole genome shotgun (WGS) entry which is preliminary data.</text>
</comment>
<dbReference type="PRINTS" id="PR00260">
    <property type="entry name" value="CHEMTRNSDUCR"/>
</dbReference>
<dbReference type="Gene3D" id="6.10.340.10">
    <property type="match status" value="1"/>
</dbReference>
<dbReference type="PANTHER" id="PTHR32089:SF112">
    <property type="entry name" value="LYSOZYME-LIKE PROTEIN-RELATED"/>
    <property type="match status" value="1"/>
</dbReference>
<keyword evidence="5" id="KW-1133">Transmembrane helix</keyword>